<sequence length="274" mass="31448">MKEKRSFELFNEHELIEPVTPETIATAFEGLDAGKFHILILEATPMLEDSPFIQLARGEGVYIVEIQFDRGGTLQQFRKETDDIEVCQKLFLDYFSGILPDREGWRDVTAEIIYYFDDREDEGVAKETSHPFFVNHFINDLYYDSTDDYAPFGNDTGNDTLYMLERKLIEDDELEDFDSLPMFISKSWGLDYMDPLKTVTDASFISENEVDIFESSQITIAVGFGLIKITGGISSLLKQRTLAALEQLLNLLPDGKEAYQRQIEDLKSFNAYDE</sequence>
<dbReference type="OrthoDB" id="6200718at2"/>
<dbReference type="EMBL" id="CP147247">
    <property type="protein sequence ID" value="WYJ89137.1"/>
    <property type="molecule type" value="Genomic_DNA"/>
</dbReference>
<dbReference type="RefSeq" id="WP_086347977.1">
    <property type="nucleotide sequence ID" value="NZ_CP147247.1"/>
</dbReference>
<reference evidence="1" key="1">
    <citation type="submission" date="2017-05" db="EMBL/GenBank/DDBJ databases">
        <title>The Genome Sequence of Enterococcus sp. 9E7_DIV0242.</title>
        <authorList>
            <consortium name="The Broad Institute Genomics Platform"/>
            <consortium name="The Broad Institute Genomic Center for Infectious Diseases"/>
            <person name="Earl A."/>
            <person name="Manson A."/>
            <person name="Schwartman J."/>
            <person name="Gilmore M."/>
            <person name="Abouelleil A."/>
            <person name="Cao P."/>
            <person name="Chapman S."/>
            <person name="Cusick C."/>
            <person name="Shea T."/>
            <person name="Young S."/>
            <person name="Neafsey D."/>
            <person name="Nusbaum C."/>
            <person name="Birren B."/>
        </authorList>
    </citation>
    <scope>NUCLEOTIDE SEQUENCE [LARGE SCALE GENOMIC DNA]</scope>
    <source>
        <strain evidence="1">9E7_DIV0242</strain>
    </source>
</reference>
<dbReference type="EMBL" id="NGMM01000001">
    <property type="protein sequence ID" value="OTP19066.1"/>
    <property type="molecule type" value="Genomic_DNA"/>
</dbReference>
<evidence type="ECO:0000313" key="2">
    <source>
        <dbReference type="EMBL" id="WYJ89137.1"/>
    </source>
</evidence>
<evidence type="ECO:0000313" key="1">
    <source>
        <dbReference type="EMBL" id="OTP19066.1"/>
    </source>
</evidence>
<evidence type="ECO:0000313" key="3">
    <source>
        <dbReference type="Proteomes" id="UP000195141"/>
    </source>
</evidence>
<proteinExistence type="predicted"/>
<keyword evidence="3" id="KW-1185">Reference proteome</keyword>
<name>A0A242KDM8_9ENTE</name>
<dbReference type="Proteomes" id="UP000195141">
    <property type="component" value="Chromosome"/>
</dbReference>
<reference evidence="2" key="3">
    <citation type="submission" date="2024-03" db="EMBL/GenBank/DDBJ databases">
        <title>The Genome Sequence of Enterococcus sp. DIV0242b.</title>
        <authorList>
            <consortium name="The Broad Institute Genomics Platform"/>
            <consortium name="The Broad Institute Microbial Omics Core"/>
            <consortium name="The Broad Institute Genomic Center for Infectious Diseases"/>
            <person name="Earl A."/>
            <person name="Manson A."/>
            <person name="Gilmore M."/>
            <person name="Schwartman J."/>
            <person name="Shea T."/>
            <person name="Abouelleil A."/>
            <person name="Cao P."/>
            <person name="Chapman S."/>
            <person name="Cusick C."/>
            <person name="Young S."/>
            <person name="Neafsey D."/>
            <person name="Nusbaum C."/>
            <person name="Birren B."/>
        </authorList>
    </citation>
    <scope>NUCLEOTIDE SEQUENCE</scope>
    <source>
        <strain evidence="2">9E7_DIV0242</strain>
    </source>
</reference>
<reference evidence="2" key="2">
    <citation type="submission" date="2017-05" db="EMBL/GenBank/DDBJ databases">
        <authorList>
            <consortium name="The Broad Institute Genomics Platform"/>
            <consortium name="The Broad Institute Genomic Center for Infectious Diseases"/>
            <person name="Earl A."/>
            <person name="Manson A."/>
            <person name="Schwartman J."/>
            <person name="Gilmore M."/>
            <person name="Abouelleil A."/>
            <person name="Cao P."/>
            <person name="Chapman S."/>
            <person name="Cusick C."/>
            <person name="Shea T."/>
            <person name="Young S."/>
            <person name="Neafsey D."/>
            <person name="Nusbaum C."/>
            <person name="Birren B."/>
        </authorList>
    </citation>
    <scope>NUCLEOTIDE SEQUENCE</scope>
    <source>
        <strain evidence="2">9E7_DIV0242</strain>
    </source>
</reference>
<organism evidence="1">
    <name type="scientific">Candidatus Enterococcus clewellii</name>
    <dbReference type="NCBI Taxonomy" id="1834193"/>
    <lineage>
        <taxon>Bacteria</taxon>
        <taxon>Bacillati</taxon>
        <taxon>Bacillota</taxon>
        <taxon>Bacilli</taxon>
        <taxon>Lactobacillales</taxon>
        <taxon>Enterococcaceae</taxon>
        <taxon>Enterococcus</taxon>
    </lineage>
</organism>
<protein>
    <submittedName>
        <fullName evidence="1">Uncharacterized protein</fullName>
    </submittedName>
</protein>
<accession>A0A242KDM8</accession>
<gene>
    <name evidence="2" type="ORF">A5888_000856</name>
    <name evidence="1" type="ORF">A5888_000880</name>
</gene>
<dbReference type="AlphaFoldDB" id="A0A242KDM8"/>